<keyword evidence="3 11" id="KW-0235">DNA replication</keyword>
<dbReference type="Gene3D" id="1.10.287.610">
    <property type="entry name" value="Helix hairpin bin"/>
    <property type="match status" value="1"/>
</dbReference>
<dbReference type="GO" id="GO:0003677">
    <property type="term" value="F:DNA binding"/>
    <property type="evidence" value="ECO:0007669"/>
    <property type="project" value="InterPro"/>
</dbReference>
<evidence type="ECO:0000256" key="4">
    <source>
        <dbReference type="ARBA" id="ARBA00022723"/>
    </source>
</evidence>
<feature type="binding site" evidence="11">
    <location>
        <begin position="87"/>
        <end position="88"/>
    </location>
    <ligand>
        <name>NAD(+)</name>
        <dbReference type="ChEBI" id="CHEBI:57540"/>
    </ligand>
</feature>
<dbReference type="CDD" id="cd00114">
    <property type="entry name" value="LIGANc"/>
    <property type="match status" value="1"/>
</dbReference>
<dbReference type="SUPFAM" id="SSF47781">
    <property type="entry name" value="RuvA domain 2-like"/>
    <property type="match status" value="1"/>
</dbReference>
<gene>
    <name evidence="11" type="primary">ligA</name>
    <name evidence="13" type="ORF">CSUNSWCD_724</name>
</gene>
<comment type="caution">
    <text evidence="11">Lacks conserved residue(s) required for the propagation of feature annotation.</text>
</comment>
<comment type="function">
    <text evidence="1 11">DNA ligase that catalyzes the formation of phosphodiester linkages between 5'-phosphoryl and 3'-hydroxyl groups in double-stranded DNA using NAD as a coenzyme and as the energy source for the reaction. It is essential for DNA replication and repair of damaged DNA.</text>
</comment>
<dbReference type="Pfam" id="PF00533">
    <property type="entry name" value="BRCT"/>
    <property type="match status" value="1"/>
</dbReference>
<dbReference type="HAMAP" id="MF_01588">
    <property type="entry name" value="DNA_ligase_A"/>
    <property type="match status" value="1"/>
</dbReference>
<feature type="binding site" evidence="11">
    <location>
        <position position="171"/>
    </location>
    <ligand>
        <name>NAD(+)</name>
        <dbReference type="ChEBI" id="CHEBI:57540"/>
    </ligand>
</feature>
<dbReference type="EMBL" id="AMZQ01000011">
    <property type="protein sequence ID" value="EKU10650.1"/>
    <property type="molecule type" value="Genomic_DNA"/>
</dbReference>
<keyword evidence="6 11" id="KW-0862">Zinc</keyword>
<dbReference type="SUPFAM" id="SSF50249">
    <property type="entry name" value="Nucleic acid-binding proteins"/>
    <property type="match status" value="1"/>
</dbReference>
<evidence type="ECO:0000313" key="13">
    <source>
        <dbReference type="EMBL" id="EKU10650.1"/>
    </source>
</evidence>
<dbReference type="GO" id="GO:0003911">
    <property type="term" value="F:DNA ligase (NAD+) activity"/>
    <property type="evidence" value="ECO:0007669"/>
    <property type="project" value="UniProtKB-UniRule"/>
</dbReference>
<keyword evidence="7 11" id="KW-0460">Magnesium</keyword>
<sequence length="655" mass="72267">MRCKFGAKMTKQEYERAIDTLNAWAKAYYDEDEPLASDEEYDALYHAVLAFEQANPSEISLFSPTKRVGGGVKEGFSKASHIKRMWSMEDIFSLGELDAWLKRGEKENLTFVAEPKFDGASLNLLYENGILVRAITRGDGVTGEDVTQNARTISSVPKSISYKGLIEIRGEVVIRKDDFELLNIERAKSGEALLSNPRNAAAGSLRQLDSAVTAKRKLLFIPWGVGEQSLGLKNHSEVMKFVRELGFERDDFFKILKKDELEAAYNELLANRDAKSVMMDGMVIRVNDLARCEQLGYTVKFPKFMVAFKFPAIEKVTRLRDVALQVGRSGVVTPVGVLDEVNIDGANVKSATLHNFDEIERLGVMKNDYIGIIRSGDVIPKITKVYKDRRDGSEQAIDRPKFCPVCGSHLLDEGVFVKCQNLSCRARVVGSIIHYASKKCLNIDGLGDAIVNLLFDKGLISCIKDIYGLKFDDLMALEGFKEKKINNLLNAIEASKGAELSRFITGLGCEHIGEVAAKKLASSFGLGWLDASFEELTSLEGFGVEMSNSLIDFAEVNRAEILALSQIVQPSVTQVQSVSNALSGKTVVITGTLSRPRDEIKAELESFGAKVSGSVSKKTDFVLAGEEAGSKLEKANELGVQVIDESEYERLKLEV</sequence>
<dbReference type="InterPro" id="IPR041663">
    <property type="entry name" value="DisA/LigA_HHH"/>
</dbReference>
<dbReference type="GO" id="GO:0006281">
    <property type="term" value="P:DNA repair"/>
    <property type="evidence" value="ECO:0007669"/>
    <property type="project" value="UniProtKB-KW"/>
</dbReference>
<keyword evidence="2 11" id="KW-0436">Ligase</keyword>
<dbReference type="Pfam" id="PF12826">
    <property type="entry name" value="HHH_2"/>
    <property type="match status" value="1"/>
</dbReference>
<dbReference type="SMART" id="SM00278">
    <property type="entry name" value="HhH1"/>
    <property type="match status" value="3"/>
</dbReference>
<dbReference type="eggNOG" id="COG0272">
    <property type="taxonomic scope" value="Bacteria"/>
</dbReference>
<organism evidence="13 14">
    <name type="scientific">Campylobacter showae CSUNSWCD</name>
    <dbReference type="NCBI Taxonomy" id="1244083"/>
    <lineage>
        <taxon>Bacteria</taxon>
        <taxon>Pseudomonadati</taxon>
        <taxon>Campylobacterota</taxon>
        <taxon>Epsilonproteobacteria</taxon>
        <taxon>Campylobacterales</taxon>
        <taxon>Campylobacteraceae</taxon>
        <taxon>Campylobacter</taxon>
    </lineage>
</organism>
<dbReference type="NCBIfam" id="NF005932">
    <property type="entry name" value="PRK07956.1"/>
    <property type="match status" value="1"/>
</dbReference>
<dbReference type="InterPro" id="IPR003583">
    <property type="entry name" value="Hlx-hairpin-Hlx_DNA-bd_motif"/>
</dbReference>
<keyword evidence="8 11" id="KW-0520">NAD</keyword>
<dbReference type="InterPro" id="IPR001357">
    <property type="entry name" value="BRCT_dom"/>
</dbReference>
<dbReference type="Gene3D" id="3.30.470.30">
    <property type="entry name" value="DNA ligase/mRNA capping enzyme"/>
    <property type="match status" value="1"/>
</dbReference>
<feature type="binding site" evidence="11">
    <location>
        <position position="403"/>
    </location>
    <ligand>
        <name>Zn(2+)</name>
        <dbReference type="ChEBI" id="CHEBI:29105"/>
    </ligand>
</feature>
<dbReference type="SMART" id="SM00292">
    <property type="entry name" value="BRCT"/>
    <property type="match status" value="1"/>
</dbReference>
<feature type="binding site" evidence="11">
    <location>
        <position position="424"/>
    </location>
    <ligand>
        <name>Zn(2+)</name>
        <dbReference type="ChEBI" id="CHEBI:29105"/>
    </ligand>
</feature>
<dbReference type="Proteomes" id="UP000011939">
    <property type="component" value="Unassembled WGS sequence"/>
</dbReference>
<comment type="cofactor">
    <cofactor evidence="11">
        <name>Mg(2+)</name>
        <dbReference type="ChEBI" id="CHEBI:18420"/>
    </cofactor>
    <cofactor evidence="11">
        <name>Mn(2+)</name>
        <dbReference type="ChEBI" id="CHEBI:29035"/>
    </cofactor>
</comment>
<dbReference type="GO" id="GO:0006260">
    <property type="term" value="P:DNA replication"/>
    <property type="evidence" value="ECO:0007669"/>
    <property type="project" value="UniProtKB-KW"/>
</dbReference>
<feature type="binding site" evidence="11">
    <location>
        <position position="114"/>
    </location>
    <ligand>
        <name>NAD(+)</name>
        <dbReference type="ChEBI" id="CHEBI:57540"/>
    </ligand>
</feature>
<dbReference type="InterPro" id="IPR004150">
    <property type="entry name" value="NAD_DNA_ligase_OB"/>
</dbReference>
<comment type="catalytic activity">
    <reaction evidence="10 11">
        <text>NAD(+) + (deoxyribonucleotide)n-3'-hydroxyl + 5'-phospho-(deoxyribonucleotide)m = (deoxyribonucleotide)n+m + AMP + beta-nicotinamide D-nucleotide.</text>
        <dbReference type="EC" id="6.5.1.2"/>
    </reaction>
</comment>
<dbReference type="InterPro" id="IPR018239">
    <property type="entry name" value="DNA_ligase_AS"/>
</dbReference>
<dbReference type="InterPro" id="IPR001679">
    <property type="entry name" value="DNA_ligase"/>
</dbReference>
<evidence type="ECO:0000313" key="14">
    <source>
        <dbReference type="Proteomes" id="UP000011939"/>
    </source>
</evidence>
<dbReference type="PIRSF" id="PIRSF001604">
    <property type="entry name" value="LigA"/>
    <property type="match status" value="1"/>
</dbReference>
<dbReference type="Gene3D" id="2.40.50.140">
    <property type="entry name" value="Nucleic acid-binding proteins"/>
    <property type="match status" value="1"/>
</dbReference>
<comment type="similarity">
    <text evidence="11">Belongs to the NAD-dependent DNA ligase family. LigA subfamily.</text>
</comment>
<dbReference type="Gene3D" id="3.40.50.10190">
    <property type="entry name" value="BRCT domain"/>
    <property type="match status" value="1"/>
</dbReference>
<dbReference type="SUPFAM" id="SSF56091">
    <property type="entry name" value="DNA ligase/mRNA capping enzyme, catalytic domain"/>
    <property type="match status" value="1"/>
</dbReference>
<evidence type="ECO:0000256" key="7">
    <source>
        <dbReference type="ARBA" id="ARBA00022842"/>
    </source>
</evidence>
<dbReference type="EC" id="6.5.1.2" evidence="11"/>
<dbReference type="InterPro" id="IPR012340">
    <property type="entry name" value="NA-bd_OB-fold"/>
</dbReference>
<evidence type="ECO:0000256" key="11">
    <source>
        <dbReference type="HAMAP-Rule" id="MF_01588"/>
    </source>
</evidence>
<evidence type="ECO:0000256" key="1">
    <source>
        <dbReference type="ARBA" id="ARBA00004067"/>
    </source>
</evidence>
<proteinExistence type="inferred from homology"/>
<evidence type="ECO:0000256" key="2">
    <source>
        <dbReference type="ARBA" id="ARBA00022598"/>
    </source>
</evidence>
<feature type="binding site" evidence="11">
    <location>
        <position position="309"/>
    </location>
    <ligand>
        <name>NAD(+)</name>
        <dbReference type="ChEBI" id="CHEBI:57540"/>
    </ligand>
</feature>
<dbReference type="CDD" id="cd17748">
    <property type="entry name" value="BRCT_DNA_ligase_like"/>
    <property type="match status" value="1"/>
</dbReference>
<evidence type="ECO:0000256" key="8">
    <source>
        <dbReference type="ARBA" id="ARBA00023027"/>
    </source>
</evidence>
<dbReference type="PATRIC" id="fig|1244083.3.peg.1968"/>
<dbReference type="InterPro" id="IPR013839">
    <property type="entry name" value="DNAligase_adenylation"/>
</dbReference>
<dbReference type="STRING" id="1244083.CSUNSWCD_724"/>
<dbReference type="FunFam" id="1.10.150.20:FF:000007">
    <property type="entry name" value="DNA ligase"/>
    <property type="match status" value="1"/>
</dbReference>
<feature type="active site" description="N6-AMP-lysine intermediate" evidence="11">
    <location>
        <position position="116"/>
    </location>
</feature>
<protein>
    <recommendedName>
        <fullName evidence="11">DNA ligase</fullName>
        <ecNumber evidence="11">6.5.1.2</ecNumber>
    </recommendedName>
    <alternativeName>
        <fullName evidence="11">Polydeoxyribonucleotide synthase [NAD(+)]</fullName>
    </alternativeName>
</protein>
<evidence type="ECO:0000259" key="12">
    <source>
        <dbReference type="PROSITE" id="PS50172"/>
    </source>
</evidence>
<keyword evidence="9 11" id="KW-0234">DNA repair</keyword>
<accession>M5IIP1</accession>
<keyword evidence="5 11" id="KW-0227">DNA damage</keyword>
<dbReference type="InterPro" id="IPR013840">
    <property type="entry name" value="DNAligase_N"/>
</dbReference>
<dbReference type="InterPro" id="IPR036420">
    <property type="entry name" value="BRCT_dom_sf"/>
</dbReference>
<feature type="binding site" evidence="11">
    <location>
        <begin position="38"/>
        <end position="42"/>
    </location>
    <ligand>
        <name>NAD(+)</name>
        <dbReference type="ChEBI" id="CHEBI:57540"/>
    </ligand>
</feature>
<dbReference type="PROSITE" id="PS50172">
    <property type="entry name" value="BRCT"/>
    <property type="match status" value="1"/>
</dbReference>
<evidence type="ECO:0000256" key="5">
    <source>
        <dbReference type="ARBA" id="ARBA00022763"/>
    </source>
</evidence>
<dbReference type="GO" id="GO:0046872">
    <property type="term" value="F:metal ion binding"/>
    <property type="evidence" value="ECO:0007669"/>
    <property type="project" value="UniProtKB-KW"/>
</dbReference>
<comment type="caution">
    <text evidence="13">The sequence shown here is derived from an EMBL/GenBank/DDBJ whole genome shotgun (WGS) entry which is preliminary data.</text>
</comment>
<feature type="binding site" evidence="11">
    <location>
        <position position="406"/>
    </location>
    <ligand>
        <name>Zn(2+)</name>
        <dbReference type="ChEBI" id="CHEBI:29105"/>
    </ligand>
</feature>
<evidence type="ECO:0000256" key="9">
    <source>
        <dbReference type="ARBA" id="ARBA00023204"/>
    </source>
</evidence>
<dbReference type="SUPFAM" id="SSF52113">
    <property type="entry name" value="BRCT domain"/>
    <property type="match status" value="1"/>
</dbReference>
<reference evidence="13 14" key="1">
    <citation type="journal article" date="2013" name="Genome Announc.">
        <title>Genome Sequence of Campylobacter showae UNSWCD, Isolated from a Patient with Crohn's Disease.</title>
        <authorList>
            <person name="Tay A.P."/>
            <person name="Kaakoush N.O."/>
            <person name="Deshpande N.P."/>
            <person name="Chen Z."/>
            <person name="Mitchell H."/>
            <person name="Wilkins M.R."/>
        </authorList>
    </citation>
    <scope>NUCLEOTIDE SEQUENCE [LARGE SCALE GENOMIC DNA]</scope>
    <source>
        <strain evidence="13 14">CSUNSWCD</strain>
    </source>
</reference>
<dbReference type="SMART" id="SM00532">
    <property type="entry name" value="LIGANc"/>
    <property type="match status" value="1"/>
</dbReference>
<keyword evidence="4 11" id="KW-0479">Metal-binding</keyword>
<dbReference type="Pfam" id="PF03120">
    <property type="entry name" value="OB_DNA_ligase"/>
    <property type="match status" value="1"/>
</dbReference>
<evidence type="ECO:0000256" key="6">
    <source>
        <dbReference type="ARBA" id="ARBA00022833"/>
    </source>
</evidence>
<feature type="binding site" evidence="11">
    <location>
        <position position="419"/>
    </location>
    <ligand>
        <name>Zn(2+)</name>
        <dbReference type="ChEBI" id="CHEBI:29105"/>
    </ligand>
</feature>
<evidence type="ECO:0000256" key="3">
    <source>
        <dbReference type="ARBA" id="ARBA00022705"/>
    </source>
</evidence>
<dbReference type="InterPro" id="IPR010994">
    <property type="entry name" value="RuvA_2-like"/>
</dbReference>
<dbReference type="AlphaFoldDB" id="M5IIP1"/>
<dbReference type="NCBIfam" id="TIGR00575">
    <property type="entry name" value="dnlj"/>
    <property type="match status" value="1"/>
</dbReference>
<dbReference type="Gene3D" id="1.10.150.20">
    <property type="entry name" value="5' to 3' exonuclease, C-terminal subdomain"/>
    <property type="match status" value="2"/>
</dbReference>
<name>M5IIP1_9BACT</name>
<evidence type="ECO:0000256" key="10">
    <source>
        <dbReference type="ARBA" id="ARBA00034005"/>
    </source>
</evidence>
<keyword evidence="11" id="KW-0464">Manganese</keyword>
<dbReference type="PROSITE" id="PS01055">
    <property type="entry name" value="DNA_LIGASE_N1"/>
    <property type="match status" value="1"/>
</dbReference>
<feature type="domain" description="BRCT" evidence="12">
    <location>
        <begin position="577"/>
        <end position="655"/>
    </location>
</feature>
<dbReference type="Pfam" id="PF01653">
    <property type="entry name" value="DNA_ligase_aden"/>
    <property type="match status" value="1"/>
</dbReference>
<feature type="binding site" evidence="11">
    <location>
        <position position="137"/>
    </location>
    <ligand>
        <name>NAD(+)</name>
        <dbReference type="ChEBI" id="CHEBI:57540"/>
    </ligand>
</feature>